<keyword evidence="3 7" id="KW-0547">Nucleotide-binding</keyword>
<dbReference type="Gene3D" id="3.50.7.10">
    <property type="entry name" value="GroEL"/>
    <property type="match status" value="1"/>
</dbReference>
<dbReference type="InterPro" id="IPR027413">
    <property type="entry name" value="GROEL-like_equatorial_sf"/>
</dbReference>
<dbReference type="HAMAP" id="MF_00600">
    <property type="entry name" value="CH60"/>
    <property type="match status" value="1"/>
</dbReference>
<dbReference type="RefSeq" id="WP_254027586.1">
    <property type="nucleotide sequence ID" value="NZ_CAKXZS010000046.1"/>
</dbReference>
<protein>
    <recommendedName>
        <fullName evidence="7">Chaperonin GroEL</fullName>
        <ecNumber evidence="7">5.6.1.7</ecNumber>
    </recommendedName>
    <alternativeName>
        <fullName evidence="7">60 kDa chaperonin</fullName>
    </alternativeName>
    <alternativeName>
        <fullName evidence="7">Chaperonin-60</fullName>
        <shortName evidence="7">Cpn60</shortName>
    </alternativeName>
</protein>
<dbReference type="EMBL" id="CAKXZS010000046">
    <property type="protein sequence ID" value="CAH2406473.1"/>
    <property type="molecule type" value="Genomic_DNA"/>
</dbReference>
<sequence length="543" mass="57930">MAAKDVKFHTEAREKMLRGVDTLANAVKVTLGPKGRNVVLDKSFGAPRITKDGVTVAKEIELEDKFENMGAQMVREVASKTSDVAGDGTTTATVLAQAIVKEGAKAVASGMNPMDLKRGIDKAVEAVVAELKANARKVTRNDEIAQVGAISANGDAEIGRFLAEAMEKVGNEGVITVEEAKTAETELEVVEGMQFDRGYLSPYFITNQDKMRVELDEPYLLIHEKKLSNLQAMLPVLEAAVQSSKPLLIIAEDVEGEALATLVVNKLRGGLKVAAVKAPGFGDRRKAMLEDIAILTGGTAISEDLGIKLENVTLEMLGRAKKVVIEKENTTIVDGAGRKDEIQGRITQIKAQIEETTSDYDREKLQERLAKLAGGVAVIRVGGSTEVEVKERKDRVDDAMHATRAAVEEGILPGGGVALLRAAKALDNVAVDNPDQKTGVEIVRRAIEQPVRQIAENAGAEGSIIVGKLREKTEFGYGWNAQTNEFGDLYAQGVIDPAKVVRAALQDAASVAGLLVTTEAMVAEKPKKEATAPAMPGGGGMDF</sequence>
<dbReference type="PANTHER" id="PTHR45633">
    <property type="entry name" value="60 KDA HEAT SHOCK PROTEIN, MITOCHONDRIAL"/>
    <property type="match status" value="1"/>
</dbReference>
<accession>A0ABM9EB96</accession>
<evidence type="ECO:0000256" key="4">
    <source>
        <dbReference type="ARBA" id="ARBA00022840"/>
    </source>
</evidence>
<dbReference type="Proteomes" id="UP001152604">
    <property type="component" value="Unassembled WGS sequence"/>
</dbReference>
<evidence type="ECO:0000256" key="1">
    <source>
        <dbReference type="ARBA" id="ARBA00006607"/>
    </source>
</evidence>
<comment type="similarity">
    <text evidence="1 7 8">Belongs to the chaperonin (HSP60) family.</text>
</comment>
<dbReference type="SUPFAM" id="SSF48592">
    <property type="entry name" value="GroEL equatorial domain-like"/>
    <property type="match status" value="1"/>
</dbReference>
<keyword evidence="6 7" id="KW-0413">Isomerase</keyword>
<evidence type="ECO:0000256" key="2">
    <source>
        <dbReference type="ARBA" id="ARBA00022490"/>
    </source>
</evidence>
<dbReference type="NCBIfam" id="NF000592">
    <property type="entry name" value="PRK00013.1"/>
    <property type="match status" value="1"/>
</dbReference>
<dbReference type="InterPro" id="IPR002423">
    <property type="entry name" value="Cpn60/GroEL/TCP-1"/>
</dbReference>
<dbReference type="NCBIfam" id="TIGR02348">
    <property type="entry name" value="GroEL"/>
    <property type="match status" value="1"/>
</dbReference>
<dbReference type="NCBIfam" id="NF009487">
    <property type="entry name" value="PRK12849.1"/>
    <property type="match status" value="1"/>
</dbReference>
<name>A0ABM9EB96_9HYPH</name>
<dbReference type="Pfam" id="PF00118">
    <property type="entry name" value="Cpn60_TCP1"/>
    <property type="match status" value="1"/>
</dbReference>
<dbReference type="InterPro" id="IPR027409">
    <property type="entry name" value="GroEL-like_apical_dom_sf"/>
</dbReference>
<keyword evidence="12" id="KW-1185">Reference proteome</keyword>
<feature type="binding site" evidence="7">
    <location>
        <position position="415"/>
    </location>
    <ligand>
        <name>ATP</name>
        <dbReference type="ChEBI" id="CHEBI:30616"/>
    </ligand>
</feature>
<feature type="coiled-coil region" evidence="10">
    <location>
        <begin position="339"/>
        <end position="366"/>
    </location>
</feature>
<feature type="binding site" evidence="7">
    <location>
        <position position="51"/>
    </location>
    <ligand>
        <name>ATP</name>
        <dbReference type="ChEBI" id="CHEBI:30616"/>
    </ligand>
</feature>
<evidence type="ECO:0000256" key="3">
    <source>
        <dbReference type="ARBA" id="ARBA00022741"/>
    </source>
</evidence>
<evidence type="ECO:0000256" key="9">
    <source>
        <dbReference type="RuleBase" id="RU000419"/>
    </source>
</evidence>
<comment type="caution">
    <text evidence="11">The sequence shown here is derived from an EMBL/GenBank/DDBJ whole genome shotgun (WGS) entry which is preliminary data.</text>
</comment>
<dbReference type="Gene3D" id="1.10.560.10">
    <property type="entry name" value="GroEL-like equatorial domain"/>
    <property type="match status" value="1"/>
</dbReference>
<keyword evidence="2 7" id="KW-0963">Cytoplasm</keyword>
<evidence type="ECO:0000256" key="8">
    <source>
        <dbReference type="RuleBase" id="RU000418"/>
    </source>
</evidence>
<dbReference type="CDD" id="cd03344">
    <property type="entry name" value="GroEL"/>
    <property type="match status" value="1"/>
</dbReference>
<reference evidence="11" key="1">
    <citation type="submission" date="2022-03" db="EMBL/GenBank/DDBJ databases">
        <authorList>
            <person name="Brunel B."/>
        </authorList>
    </citation>
    <scope>NUCLEOTIDE SEQUENCE</scope>
    <source>
        <strain evidence="11">STM4922sample</strain>
    </source>
</reference>
<organism evidence="11 12">
    <name type="scientific">Mesorhizobium ventifaucium</name>
    <dbReference type="NCBI Taxonomy" id="666020"/>
    <lineage>
        <taxon>Bacteria</taxon>
        <taxon>Pseudomonadati</taxon>
        <taxon>Pseudomonadota</taxon>
        <taxon>Alphaproteobacteria</taxon>
        <taxon>Hyphomicrobiales</taxon>
        <taxon>Phyllobacteriaceae</taxon>
        <taxon>Mesorhizobium</taxon>
    </lineage>
</organism>
<dbReference type="SUPFAM" id="SSF54849">
    <property type="entry name" value="GroEL-intermediate domain like"/>
    <property type="match status" value="1"/>
</dbReference>
<dbReference type="InterPro" id="IPR027410">
    <property type="entry name" value="TCP-1-like_intermed_sf"/>
</dbReference>
<dbReference type="PRINTS" id="PR00298">
    <property type="entry name" value="CHAPERONIN60"/>
</dbReference>
<dbReference type="InterPro" id="IPR018370">
    <property type="entry name" value="Chaperonin_Cpn60_CS"/>
</dbReference>
<proteinExistence type="inferred from homology"/>
<comment type="caution">
    <text evidence="7">Lacks conserved residue(s) required for the propagation of feature annotation.</text>
</comment>
<dbReference type="NCBIfam" id="NF009489">
    <property type="entry name" value="PRK12851.1"/>
    <property type="match status" value="1"/>
</dbReference>
<keyword evidence="4 7" id="KW-0067">ATP-binding</keyword>
<feature type="binding site" evidence="7">
    <location>
        <position position="496"/>
    </location>
    <ligand>
        <name>ATP</name>
        <dbReference type="ChEBI" id="CHEBI:30616"/>
    </ligand>
</feature>
<evidence type="ECO:0000256" key="5">
    <source>
        <dbReference type="ARBA" id="ARBA00023186"/>
    </source>
</evidence>
<comment type="subcellular location">
    <subcellularLocation>
        <location evidence="7">Cytoplasm</location>
    </subcellularLocation>
</comment>
<evidence type="ECO:0000256" key="10">
    <source>
        <dbReference type="SAM" id="Coils"/>
    </source>
</evidence>
<keyword evidence="10" id="KW-0175">Coiled coil</keyword>
<gene>
    <name evidence="7 11" type="primary">groL</name>
    <name evidence="7" type="synonym">groEL</name>
    <name evidence="11" type="ORF">MES4922_500036</name>
</gene>
<dbReference type="PROSITE" id="PS00296">
    <property type="entry name" value="CHAPERONINS_CPN60"/>
    <property type="match status" value="1"/>
</dbReference>
<dbReference type="NCBIfam" id="NF009488">
    <property type="entry name" value="PRK12850.1"/>
    <property type="match status" value="1"/>
</dbReference>
<feature type="binding site" evidence="7">
    <location>
        <begin position="87"/>
        <end position="91"/>
    </location>
    <ligand>
        <name>ATP</name>
        <dbReference type="ChEBI" id="CHEBI:30616"/>
    </ligand>
</feature>
<keyword evidence="5 7" id="KW-0143">Chaperone</keyword>
<dbReference type="SUPFAM" id="SSF52029">
    <property type="entry name" value="GroEL apical domain-like"/>
    <property type="match status" value="1"/>
</dbReference>
<feature type="binding site" evidence="7">
    <location>
        <begin position="30"/>
        <end position="33"/>
    </location>
    <ligand>
        <name>ATP</name>
        <dbReference type="ChEBI" id="CHEBI:30616"/>
    </ligand>
</feature>
<dbReference type="Gene3D" id="3.30.260.10">
    <property type="entry name" value="TCP-1-like chaperonin intermediate domain"/>
    <property type="match status" value="1"/>
</dbReference>
<dbReference type="EC" id="5.6.1.7" evidence="7"/>
<comment type="function">
    <text evidence="7 9">Together with its co-chaperonin GroES, plays an essential role in assisting protein folding. The GroEL-GroES system forms a nano-cage that allows encapsulation of the non-native substrate proteins and provides a physical environment optimized to promote and accelerate protein folding.</text>
</comment>
<evidence type="ECO:0000313" key="11">
    <source>
        <dbReference type="EMBL" id="CAH2406473.1"/>
    </source>
</evidence>
<evidence type="ECO:0000313" key="12">
    <source>
        <dbReference type="Proteomes" id="UP001152604"/>
    </source>
</evidence>
<comment type="subunit">
    <text evidence="7 9">Forms a cylinder of 14 subunits composed of two heptameric rings stacked back-to-back. Interacts with the co-chaperonin GroES.</text>
</comment>
<dbReference type="InterPro" id="IPR001844">
    <property type="entry name" value="Cpn60/GroEL"/>
</dbReference>
<evidence type="ECO:0000256" key="7">
    <source>
        <dbReference type="HAMAP-Rule" id="MF_00600"/>
    </source>
</evidence>
<evidence type="ECO:0000256" key="6">
    <source>
        <dbReference type="ARBA" id="ARBA00023235"/>
    </source>
</evidence>